<dbReference type="Proteomes" id="UP000383932">
    <property type="component" value="Unassembled WGS sequence"/>
</dbReference>
<comment type="caution">
    <text evidence="3">The sequence shown here is derived from an EMBL/GenBank/DDBJ whole genome shotgun (WGS) entry which is preliminary data.</text>
</comment>
<evidence type="ECO:0000256" key="1">
    <source>
        <dbReference type="SAM" id="MobiDB-lite"/>
    </source>
</evidence>
<name>A0A5N5QMQ6_9AGAM</name>
<dbReference type="OrthoDB" id="2593747at2759"/>
<dbReference type="InterPro" id="IPR000210">
    <property type="entry name" value="BTB/POZ_dom"/>
</dbReference>
<organism evidence="3 4">
    <name type="scientific">Ceratobasidium theobromae</name>
    <dbReference type="NCBI Taxonomy" id="1582974"/>
    <lineage>
        <taxon>Eukaryota</taxon>
        <taxon>Fungi</taxon>
        <taxon>Dikarya</taxon>
        <taxon>Basidiomycota</taxon>
        <taxon>Agaricomycotina</taxon>
        <taxon>Agaricomycetes</taxon>
        <taxon>Cantharellales</taxon>
        <taxon>Ceratobasidiaceae</taxon>
        <taxon>Ceratobasidium</taxon>
    </lineage>
</organism>
<dbReference type="AlphaFoldDB" id="A0A5N5QMQ6"/>
<gene>
    <name evidence="3" type="ORF">CTheo_3640</name>
</gene>
<dbReference type="EMBL" id="SSOP01000050">
    <property type="protein sequence ID" value="KAB5592929.1"/>
    <property type="molecule type" value="Genomic_DNA"/>
</dbReference>
<feature type="region of interest" description="Disordered" evidence="1">
    <location>
        <begin position="219"/>
        <end position="260"/>
    </location>
</feature>
<protein>
    <recommendedName>
        <fullName evidence="2">BTB domain-containing protein</fullName>
    </recommendedName>
</protein>
<dbReference type="PROSITE" id="PS50097">
    <property type="entry name" value="BTB"/>
    <property type="match status" value="1"/>
</dbReference>
<feature type="compositionally biased region" description="Polar residues" evidence="1">
    <location>
        <begin position="1"/>
        <end position="10"/>
    </location>
</feature>
<evidence type="ECO:0000313" key="4">
    <source>
        <dbReference type="Proteomes" id="UP000383932"/>
    </source>
</evidence>
<feature type="domain" description="BTB" evidence="2">
    <location>
        <begin position="57"/>
        <end position="128"/>
    </location>
</feature>
<proteinExistence type="predicted"/>
<reference evidence="3 4" key="1">
    <citation type="journal article" date="2019" name="Fungal Biol. Biotechnol.">
        <title>Draft genome sequence of fastidious pathogen Ceratobasidium theobromae, which causes vascular-streak dieback in Theobroma cacao.</title>
        <authorList>
            <person name="Ali S.S."/>
            <person name="Asman A."/>
            <person name="Shao J."/>
            <person name="Firmansyah A.P."/>
            <person name="Susilo A.W."/>
            <person name="Rosmana A."/>
            <person name="McMahon P."/>
            <person name="Junaid M."/>
            <person name="Guest D."/>
            <person name="Kheng T.Y."/>
            <person name="Meinhardt L.W."/>
            <person name="Bailey B.A."/>
        </authorList>
    </citation>
    <scope>NUCLEOTIDE SEQUENCE [LARGE SCALE GENOMIC DNA]</scope>
    <source>
        <strain evidence="3 4">CT2</strain>
    </source>
</reference>
<evidence type="ECO:0000259" key="2">
    <source>
        <dbReference type="PROSITE" id="PS50097"/>
    </source>
</evidence>
<feature type="compositionally biased region" description="Basic and acidic residues" evidence="1">
    <location>
        <begin position="20"/>
        <end position="38"/>
    </location>
</feature>
<sequence>MDSPLSTPITLSRPGSLLSDTERVDGRRGGNKDHRRNGEYSSRAISDSPDVIDMRYSDIELRVNNTIFKTHKHVLSNFVRFEEMIQTVGHHNSSESAPSITIYRNERGVEDIRNTFKILYASVISGPFCFEPPVLISALRIATVYDFPNLRAFSIQGLEKAPLGPIQRIQLAREFDLTSWEGPAFTELSKRDTALTDEEAQVLGVGTFVELTRAREGEKLKRGKELGEQEHKEKLKKEQEEREKAEKAKKEAEEKSKERK</sequence>
<keyword evidence="4" id="KW-1185">Reference proteome</keyword>
<feature type="region of interest" description="Disordered" evidence="1">
    <location>
        <begin position="1"/>
        <end position="44"/>
    </location>
</feature>
<accession>A0A5N5QMQ6</accession>
<evidence type="ECO:0000313" key="3">
    <source>
        <dbReference type="EMBL" id="KAB5592929.1"/>
    </source>
</evidence>